<organism evidence="2">
    <name type="scientific">uncultured Sulfurovum sp</name>
    <dbReference type="NCBI Taxonomy" id="269237"/>
    <lineage>
        <taxon>Bacteria</taxon>
        <taxon>Pseudomonadati</taxon>
        <taxon>Campylobacterota</taxon>
        <taxon>Epsilonproteobacteria</taxon>
        <taxon>Campylobacterales</taxon>
        <taxon>Sulfurovaceae</taxon>
        <taxon>Sulfurovum</taxon>
        <taxon>environmental samples</taxon>
    </lineage>
</organism>
<feature type="chain" id="PRO_5027714886" description="DUF4136 domain-containing protein" evidence="1">
    <location>
        <begin position="27"/>
        <end position="189"/>
    </location>
</feature>
<gene>
    <name evidence="2" type="ORF">HELGO_WM7054</name>
</gene>
<name>A0A6S6U8N9_9BACT</name>
<evidence type="ECO:0008006" key="3">
    <source>
        <dbReference type="Google" id="ProtNLM"/>
    </source>
</evidence>
<reference evidence="2" key="1">
    <citation type="submission" date="2020-01" db="EMBL/GenBank/DDBJ databases">
        <authorList>
            <person name="Meier V. D."/>
            <person name="Meier V D."/>
        </authorList>
    </citation>
    <scope>NUCLEOTIDE SEQUENCE</scope>
    <source>
        <strain evidence="2">HLG_WM_MAG_01</strain>
    </source>
</reference>
<feature type="signal peptide" evidence="1">
    <location>
        <begin position="1"/>
        <end position="26"/>
    </location>
</feature>
<sequence>MKKYIITTVLAVLLVGCAGTSMSPEAKQTLANNKGYTVGAVTVAFKKISFLDFSKEQKLYPNEQTLAKYFKEDMNKYLKQTGKACTSKQTCLTIDMNVDYTRNFNFQSVTVSKPIVDMTYSIKKEEKVIYTGSKNGKLLSSSIVDRGLNELSVLTNVGNDKPNLKDERKHIDMLSGVVVEDIVTLSKNP</sequence>
<evidence type="ECO:0000313" key="2">
    <source>
        <dbReference type="EMBL" id="CAA6825123.1"/>
    </source>
</evidence>
<dbReference type="AlphaFoldDB" id="A0A6S6U8N9"/>
<accession>A0A6S6U8N9</accession>
<evidence type="ECO:0000256" key="1">
    <source>
        <dbReference type="SAM" id="SignalP"/>
    </source>
</evidence>
<dbReference type="PROSITE" id="PS51257">
    <property type="entry name" value="PROKAR_LIPOPROTEIN"/>
    <property type="match status" value="1"/>
</dbReference>
<proteinExistence type="predicted"/>
<protein>
    <recommendedName>
        <fullName evidence="3">DUF4136 domain-containing protein</fullName>
    </recommendedName>
</protein>
<keyword evidence="1" id="KW-0732">Signal</keyword>
<dbReference type="EMBL" id="CACVAS010000128">
    <property type="protein sequence ID" value="CAA6825123.1"/>
    <property type="molecule type" value="Genomic_DNA"/>
</dbReference>